<dbReference type="GO" id="GO:0044715">
    <property type="term" value="F:8-oxo-dGDP phosphatase activity"/>
    <property type="evidence" value="ECO:0007669"/>
    <property type="project" value="TreeGrafter"/>
</dbReference>
<dbReference type="InterPro" id="IPR047127">
    <property type="entry name" value="MutT-like"/>
</dbReference>
<dbReference type="Proteomes" id="UP000269689">
    <property type="component" value="Unassembled WGS sequence"/>
</dbReference>
<comment type="catalytic activity">
    <reaction evidence="11">
        <text>8-oxo-GTP + H2O = 8-oxo-GMP + diphosphate + H(+)</text>
        <dbReference type="Rhea" id="RHEA:67616"/>
        <dbReference type="ChEBI" id="CHEBI:15377"/>
        <dbReference type="ChEBI" id="CHEBI:15378"/>
        <dbReference type="ChEBI" id="CHEBI:33019"/>
        <dbReference type="ChEBI" id="CHEBI:143553"/>
        <dbReference type="ChEBI" id="CHEBI:145694"/>
    </reaction>
</comment>
<evidence type="ECO:0000256" key="9">
    <source>
        <dbReference type="ARBA" id="ARBA00023204"/>
    </source>
</evidence>
<gene>
    <name evidence="18" type="ORF">EDD53_2660</name>
</gene>
<dbReference type="Gene3D" id="3.90.79.10">
    <property type="entry name" value="Nucleoside Triphosphate Pyrophosphohydrolase"/>
    <property type="match status" value="1"/>
</dbReference>
<protein>
    <recommendedName>
        <fullName evidence="13">8-oxo-dGTP diphosphatase</fullName>
        <ecNumber evidence="12">3.6.1.55</ecNumber>
    </recommendedName>
    <alternativeName>
        <fullName evidence="16">7,8-dihydro-8-oxoguanine-triphosphatase</fullName>
    </alternativeName>
    <alternativeName>
        <fullName evidence="15">Mutator protein MutT</fullName>
    </alternativeName>
    <alternativeName>
        <fullName evidence="14">dGTP pyrophosphohydrolase</fullName>
    </alternativeName>
</protein>
<keyword evidence="3" id="KW-0515">Mutator protein</keyword>
<comment type="similarity">
    <text evidence="2">Belongs to the Nudix hydrolase family.</text>
</comment>
<evidence type="ECO:0000256" key="3">
    <source>
        <dbReference type="ARBA" id="ARBA00022457"/>
    </source>
</evidence>
<dbReference type="GO" id="GO:0006281">
    <property type="term" value="P:DNA repair"/>
    <property type="evidence" value="ECO:0007669"/>
    <property type="project" value="UniProtKB-KW"/>
</dbReference>
<comment type="caution">
    <text evidence="18">The sequence shown here is derived from an EMBL/GenBank/DDBJ whole genome shotgun (WGS) entry which is preliminary data.</text>
</comment>
<evidence type="ECO:0000256" key="14">
    <source>
        <dbReference type="ARBA" id="ARBA00041592"/>
    </source>
</evidence>
<evidence type="ECO:0000256" key="16">
    <source>
        <dbReference type="ARBA" id="ARBA00042798"/>
    </source>
</evidence>
<evidence type="ECO:0000256" key="2">
    <source>
        <dbReference type="ARBA" id="ARBA00005582"/>
    </source>
</evidence>
<evidence type="ECO:0000256" key="1">
    <source>
        <dbReference type="ARBA" id="ARBA00001946"/>
    </source>
</evidence>
<keyword evidence="6" id="KW-0227">DNA damage</keyword>
<sequence length="144" mass="16278">MMSKVLEPFHGSKIAILRHAEVLTLLRDDTPTIPFPNMWDLPGGGREGCESPFATVARELHEELAIKIDPSKIIHHRVYLNASALRVHFYVARWDNLSDAAIHLGDEGQAWTWMPIATFVTHEKAVPTFRERLHHAVNDLGITP</sequence>
<dbReference type="AlphaFoldDB" id="A0A3N4UW11"/>
<evidence type="ECO:0000256" key="8">
    <source>
        <dbReference type="ARBA" id="ARBA00022842"/>
    </source>
</evidence>
<keyword evidence="19" id="KW-1185">Reference proteome</keyword>
<dbReference type="CDD" id="cd04682">
    <property type="entry name" value="NUDIX_Hydrolase"/>
    <property type="match status" value="1"/>
</dbReference>
<keyword evidence="5" id="KW-0479">Metal-binding</keyword>
<dbReference type="PANTHER" id="PTHR47707:SF1">
    <property type="entry name" value="NUDIX HYDROLASE FAMILY PROTEIN"/>
    <property type="match status" value="1"/>
</dbReference>
<evidence type="ECO:0000256" key="4">
    <source>
        <dbReference type="ARBA" id="ARBA00022705"/>
    </source>
</evidence>
<proteinExistence type="inferred from homology"/>
<evidence type="ECO:0000259" key="17">
    <source>
        <dbReference type="PROSITE" id="PS51462"/>
    </source>
</evidence>
<keyword evidence="7" id="KW-0378">Hydrolase</keyword>
<dbReference type="GO" id="GO:0006260">
    <property type="term" value="P:DNA replication"/>
    <property type="evidence" value="ECO:0007669"/>
    <property type="project" value="UniProtKB-KW"/>
</dbReference>
<evidence type="ECO:0000313" key="19">
    <source>
        <dbReference type="Proteomes" id="UP000269689"/>
    </source>
</evidence>
<dbReference type="InterPro" id="IPR000086">
    <property type="entry name" value="NUDIX_hydrolase_dom"/>
</dbReference>
<evidence type="ECO:0000256" key="13">
    <source>
        <dbReference type="ARBA" id="ARBA00040794"/>
    </source>
</evidence>
<dbReference type="OrthoDB" id="289720at2"/>
<dbReference type="GO" id="GO:0044716">
    <property type="term" value="F:8-oxo-GDP phosphatase activity"/>
    <property type="evidence" value="ECO:0007669"/>
    <property type="project" value="TreeGrafter"/>
</dbReference>
<comment type="catalytic activity">
    <reaction evidence="10">
        <text>8-oxo-dGTP + H2O = 8-oxo-dGMP + diphosphate + H(+)</text>
        <dbReference type="Rhea" id="RHEA:31575"/>
        <dbReference type="ChEBI" id="CHEBI:15377"/>
        <dbReference type="ChEBI" id="CHEBI:15378"/>
        <dbReference type="ChEBI" id="CHEBI:33019"/>
        <dbReference type="ChEBI" id="CHEBI:63224"/>
        <dbReference type="ChEBI" id="CHEBI:77896"/>
        <dbReference type="EC" id="3.6.1.55"/>
    </reaction>
</comment>
<evidence type="ECO:0000256" key="15">
    <source>
        <dbReference type="ARBA" id="ARBA00041979"/>
    </source>
</evidence>
<reference evidence="18 19" key="1">
    <citation type="submission" date="2018-11" db="EMBL/GenBank/DDBJ databases">
        <title>Genomic Encyclopedia of Type Strains, Phase IV (KMG-IV): sequencing the most valuable type-strain genomes for metagenomic binning, comparative biology and taxonomic classification.</title>
        <authorList>
            <person name="Goeker M."/>
        </authorList>
    </citation>
    <scope>NUCLEOTIDE SEQUENCE [LARGE SCALE GENOMIC DNA]</scope>
    <source>
        <strain evidence="18 19">DSM 104731</strain>
    </source>
</reference>
<evidence type="ECO:0000313" key="18">
    <source>
        <dbReference type="EMBL" id="RPE64894.1"/>
    </source>
</evidence>
<keyword evidence="9" id="KW-0234">DNA repair</keyword>
<dbReference type="GO" id="GO:0008413">
    <property type="term" value="F:8-oxo-7,8-dihydroguanosine triphosphate pyrophosphatase activity"/>
    <property type="evidence" value="ECO:0007669"/>
    <property type="project" value="TreeGrafter"/>
</dbReference>
<evidence type="ECO:0000256" key="12">
    <source>
        <dbReference type="ARBA" id="ARBA00038905"/>
    </source>
</evidence>
<dbReference type="PANTHER" id="PTHR47707">
    <property type="entry name" value="8-OXO-DGTP DIPHOSPHATASE"/>
    <property type="match status" value="1"/>
</dbReference>
<evidence type="ECO:0000256" key="10">
    <source>
        <dbReference type="ARBA" id="ARBA00035861"/>
    </source>
</evidence>
<dbReference type="EMBL" id="RKQK01000004">
    <property type="protein sequence ID" value="RPE64894.1"/>
    <property type="molecule type" value="Genomic_DNA"/>
</dbReference>
<dbReference type="EC" id="3.6.1.55" evidence="12"/>
<dbReference type="GO" id="GO:0046872">
    <property type="term" value="F:metal ion binding"/>
    <property type="evidence" value="ECO:0007669"/>
    <property type="project" value="UniProtKB-KW"/>
</dbReference>
<dbReference type="InterPro" id="IPR015797">
    <property type="entry name" value="NUDIX_hydrolase-like_dom_sf"/>
</dbReference>
<accession>A0A3N4UW11</accession>
<comment type="cofactor">
    <cofactor evidence="1">
        <name>Mg(2+)</name>
        <dbReference type="ChEBI" id="CHEBI:18420"/>
    </cofactor>
</comment>
<keyword evidence="8" id="KW-0460">Magnesium</keyword>
<name>A0A3N4UW11_9RHOB</name>
<keyword evidence="4" id="KW-0235">DNA replication</keyword>
<evidence type="ECO:0000256" key="7">
    <source>
        <dbReference type="ARBA" id="ARBA00022801"/>
    </source>
</evidence>
<evidence type="ECO:0000256" key="5">
    <source>
        <dbReference type="ARBA" id="ARBA00022723"/>
    </source>
</evidence>
<dbReference type="SUPFAM" id="SSF55811">
    <property type="entry name" value="Nudix"/>
    <property type="match status" value="1"/>
</dbReference>
<feature type="domain" description="Nudix hydrolase" evidence="17">
    <location>
        <begin position="7"/>
        <end position="139"/>
    </location>
</feature>
<dbReference type="GO" id="GO:0035539">
    <property type="term" value="F:8-oxo-7,8-dihydrodeoxyguanosine triphosphate pyrophosphatase activity"/>
    <property type="evidence" value="ECO:0007669"/>
    <property type="project" value="UniProtKB-EC"/>
</dbReference>
<dbReference type="Pfam" id="PF00293">
    <property type="entry name" value="NUDIX"/>
    <property type="match status" value="1"/>
</dbReference>
<evidence type="ECO:0000256" key="11">
    <source>
        <dbReference type="ARBA" id="ARBA00036904"/>
    </source>
</evidence>
<dbReference type="PROSITE" id="PS51462">
    <property type="entry name" value="NUDIX"/>
    <property type="match status" value="1"/>
</dbReference>
<evidence type="ECO:0000256" key="6">
    <source>
        <dbReference type="ARBA" id="ARBA00022763"/>
    </source>
</evidence>
<organism evidence="18 19">
    <name type="scientific">Pacificibacter maritimus</name>
    <dbReference type="NCBI Taxonomy" id="762213"/>
    <lineage>
        <taxon>Bacteria</taxon>
        <taxon>Pseudomonadati</taxon>
        <taxon>Pseudomonadota</taxon>
        <taxon>Alphaproteobacteria</taxon>
        <taxon>Rhodobacterales</taxon>
        <taxon>Roseobacteraceae</taxon>
        <taxon>Pacificibacter</taxon>
    </lineage>
</organism>